<dbReference type="Pfam" id="PF11807">
    <property type="entry name" value="UstYa"/>
    <property type="match status" value="1"/>
</dbReference>
<protein>
    <recommendedName>
        <fullName evidence="13">Oxidase ustYa</fullName>
    </recommendedName>
</protein>
<feature type="region of interest" description="Disordered" evidence="9">
    <location>
        <begin position="1"/>
        <end position="20"/>
    </location>
</feature>
<feature type="transmembrane region" description="Helical" evidence="10">
    <location>
        <begin position="43"/>
        <end position="67"/>
    </location>
</feature>
<evidence type="ECO:0000256" key="7">
    <source>
        <dbReference type="ARBA" id="ARBA00023180"/>
    </source>
</evidence>
<evidence type="ECO:0000313" key="11">
    <source>
        <dbReference type="EMBL" id="KAK4153732.1"/>
    </source>
</evidence>
<gene>
    <name evidence="11" type="ORF">C8A00DRAFT_15070</name>
</gene>
<keyword evidence="3 10" id="KW-0812">Transmembrane</keyword>
<evidence type="ECO:0000256" key="8">
    <source>
        <dbReference type="ARBA" id="ARBA00035112"/>
    </source>
</evidence>
<proteinExistence type="inferred from homology"/>
<evidence type="ECO:0000256" key="10">
    <source>
        <dbReference type="SAM" id="Phobius"/>
    </source>
</evidence>
<comment type="caution">
    <text evidence="11">The sequence shown here is derived from an EMBL/GenBank/DDBJ whole genome shotgun (WGS) entry which is preliminary data.</text>
</comment>
<comment type="pathway">
    <text evidence="2">Mycotoxin biosynthesis.</text>
</comment>
<dbReference type="PANTHER" id="PTHR33365">
    <property type="entry name" value="YALI0B05434P"/>
    <property type="match status" value="1"/>
</dbReference>
<keyword evidence="5" id="KW-0843">Virulence</keyword>
<evidence type="ECO:0000256" key="9">
    <source>
        <dbReference type="SAM" id="MobiDB-lite"/>
    </source>
</evidence>
<evidence type="ECO:0000256" key="1">
    <source>
        <dbReference type="ARBA" id="ARBA00004167"/>
    </source>
</evidence>
<evidence type="ECO:0000256" key="2">
    <source>
        <dbReference type="ARBA" id="ARBA00004685"/>
    </source>
</evidence>
<keyword evidence="12" id="KW-1185">Reference proteome</keyword>
<reference evidence="11" key="1">
    <citation type="journal article" date="2023" name="Mol. Phylogenet. Evol.">
        <title>Genome-scale phylogeny and comparative genomics of the fungal order Sordariales.</title>
        <authorList>
            <person name="Hensen N."/>
            <person name="Bonometti L."/>
            <person name="Westerberg I."/>
            <person name="Brannstrom I.O."/>
            <person name="Guillou S."/>
            <person name="Cros-Aarteil S."/>
            <person name="Calhoun S."/>
            <person name="Haridas S."/>
            <person name="Kuo A."/>
            <person name="Mondo S."/>
            <person name="Pangilinan J."/>
            <person name="Riley R."/>
            <person name="LaButti K."/>
            <person name="Andreopoulos B."/>
            <person name="Lipzen A."/>
            <person name="Chen C."/>
            <person name="Yan M."/>
            <person name="Daum C."/>
            <person name="Ng V."/>
            <person name="Clum A."/>
            <person name="Steindorff A."/>
            <person name="Ohm R.A."/>
            <person name="Martin F."/>
            <person name="Silar P."/>
            <person name="Natvig D.O."/>
            <person name="Lalanne C."/>
            <person name="Gautier V."/>
            <person name="Ament-Velasquez S.L."/>
            <person name="Kruys A."/>
            <person name="Hutchinson M.I."/>
            <person name="Powell A.J."/>
            <person name="Barry K."/>
            <person name="Miller A.N."/>
            <person name="Grigoriev I.V."/>
            <person name="Debuchy R."/>
            <person name="Gladieux P."/>
            <person name="Hiltunen Thoren M."/>
            <person name="Johannesson H."/>
        </authorList>
    </citation>
    <scope>NUCLEOTIDE SEQUENCE</scope>
    <source>
        <strain evidence="11">CBS 538.74</strain>
    </source>
</reference>
<name>A0AAN6VM36_9PEZI</name>
<dbReference type="Proteomes" id="UP001302745">
    <property type="component" value="Unassembled WGS sequence"/>
</dbReference>
<accession>A0AAN6VM36</accession>
<reference evidence="11" key="2">
    <citation type="submission" date="2023-05" db="EMBL/GenBank/DDBJ databases">
        <authorList>
            <consortium name="Lawrence Berkeley National Laboratory"/>
            <person name="Steindorff A."/>
            <person name="Hensen N."/>
            <person name="Bonometti L."/>
            <person name="Westerberg I."/>
            <person name="Brannstrom I.O."/>
            <person name="Guillou S."/>
            <person name="Cros-Aarteil S."/>
            <person name="Calhoun S."/>
            <person name="Haridas S."/>
            <person name="Kuo A."/>
            <person name="Mondo S."/>
            <person name="Pangilinan J."/>
            <person name="Riley R."/>
            <person name="Labutti K."/>
            <person name="Andreopoulos B."/>
            <person name="Lipzen A."/>
            <person name="Chen C."/>
            <person name="Yanf M."/>
            <person name="Daum C."/>
            <person name="Ng V."/>
            <person name="Clum A."/>
            <person name="Ohm R."/>
            <person name="Martin F."/>
            <person name="Silar P."/>
            <person name="Natvig D."/>
            <person name="Lalanne C."/>
            <person name="Gautier V."/>
            <person name="Ament-Velasquez S.L."/>
            <person name="Kruys A."/>
            <person name="Hutchinson M.I."/>
            <person name="Powell A.J."/>
            <person name="Barry K."/>
            <person name="Miller A.N."/>
            <person name="Grigoriev I.V."/>
            <person name="Debuchy R."/>
            <person name="Gladieux P."/>
            <person name="Thoren M.H."/>
            <person name="Johannesson H."/>
        </authorList>
    </citation>
    <scope>NUCLEOTIDE SEQUENCE</scope>
    <source>
        <strain evidence="11">CBS 538.74</strain>
    </source>
</reference>
<sequence length="249" mass="27369">MADIQYHSIPGGGDCKPKRHREQLPHLYQEVDTRAPSRSLSHWAWLAHAVLLSISITILAVSFCLIFGSHAGHGGSLYNAPPSPAAEYGIKRVGLGSEWRDSPYVGQGSNVDSAWSSLADENAGDIFITEAEAKRLAPPPHSWKMQHPGTGEWGYRAGVEVFHQLRCLNLLRIAAHRKVDQTGADTDVDYCVELLRDVLTCHSDAGIFTLRSAPEQAGRGMEAEQLGSGGDRMCRNFEALRKWSTEHSI</sequence>
<dbReference type="PANTHER" id="PTHR33365:SF4">
    <property type="entry name" value="CYCLOCHLOROTINE BIOSYNTHESIS PROTEIN O"/>
    <property type="match status" value="1"/>
</dbReference>
<dbReference type="EMBL" id="MU856931">
    <property type="protein sequence ID" value="KAK4153732.1"/>
    <property type="molecule type" value="Genomic_DNA"/>
</dbReference>
<evidence type="ECO:0000256" key="6">
    <source>
        <dbReference type="ARBA" id="ARBA00023136"/>
    </source>
</evidence>
<evidence type="ECO:0000256" key="4">
    <source>
        <dbReference type="ARBA" id="ARBA00022989"/>
    </source>
</evidence>
<keyword evidence="7" id="KW-0325">Glycoprotein</keyword>
<dbReference type="GO" id="GO:0043386">
    <property type="term" value="P:mycotoxin biosynthetic process"/>
    <property type="evidence" value="ECO:0007669"/>
    <property type="project" value="InterPro"/>
</dbReference>
<evidence type="ECO:0000313" key="12">
    <source>
        <dbReference type="Proteomes" id="UP001302745"/>
    </source>
</evidence>
<dbReference type="AlphaFoldDB" id="A0AAN6VM36"/>
<evidence type="ECO:0000256" key="5">
    <source>
        <dbReference type="ARBA" id="ARBA00023026"/>
    </source>
</evidence>
<dbReference type="GO" id="GO:0016020">
    <property type="term" value="C:membrane"/>
    <property type="evidence" value="ECO:0007669"/>
    <property type="project" value="UniProtKB-SubCell"/>
</dbReference>
<keyword evidence="4 10" id="KW-1133">Transmembrane helix</keyword>
<evidence type="ECO:0008006" key="13">
    <source>
        <dbReference type="Google" id="ProtNLM"/>
    </source>
</evidence>
<evidence type="ECO:0000256" key="3">
    <source>
        <dbReference type="ARBA" id="ARBA00022692"/>
    </source>
</evidence>
<dbReference type="InterPro" id="IPR021765">
    <property type="entry name" value="UstYa-like"/>
</dbReference>
<organism evidence="11 12">
    <name type="scientific">Chaetomidium leptoderma</name>
    <dbReference type="NCBI Taxonomy" id="669021"/>
    <lineage>
        <taxon>Eukaryota</taxon>
        <taxon>Fungi</taxon>
        <taxon>Dikarya</taxon>
        <taxon>Ascomycota</taxon>
        <taxon>Pezizomycotina</taxon>
        <taxon>Sordariomycetes</taxon>
        <taxon>Sordariomycetidae</taxon>
        <taxon>Sordariales</taxon>
        <taxon>Chaetomiaceae</taxon>
        <taxon>Chaetomidium</taxon>
    </lineage>
</organism>
<keyword evidence="6 10" id="KW-0472">Membrane</keyword>
<comment type="similarity">
    <text evidence="8">Belongs to the ustYa family.</text>
</comment>
<comment type="subcellular location">
    <subcellularLocation>
        <location evidence="1">Membrane</location>
        <topology evidence="1">Single-pass membrane protein</topology>
    </subcellularLocation>
</comment>